<evidence type="ECO:0000256" key="3">
    <source>
        <dbReference type="SAM" id="MobiDB-lite"/>
    </source>
</evidence>
<dbReference type="Ensembl" id="ENSUPAT00010012772.1">
    <property type="protein sequence ID" value="ENSUPAP00010011119.1"/>
    <property type="gene ID" value="ENSUPAG00010008878.1"/>
</dbReference>
<dbReference type="Pfam" id="PF00956">
    <property type="entry name" value="NAP"/>
    <property type="match status" value="1"/>
</dbReference>
<evidence type="ECO:0000313" key="5">
    <source>
        <dbReference type="Proteomes" id="UP000694417"/>
    </source>
</evidence>
<dbReference type="Proteomes" id="UP000694417">
    <property type="component" value="Unplaced"/>
</dbReference>
<dbReference type="AlphaFoldDB" id="A0A8D2HCB5"/>
<dbReference type="InterPro" id="IPR037231">
    <property type="entry name" value="NAP-like_sf"/>
</dbReference>
<evidence type="ECO:0000256" key="1">
    <source>
        <dbReference type="ARBA" id="ARBA00009947"/>
    </source>
</evidence>
<sequence>MATEAGGGEREAAPDPRDQDGPVNCHQEGAFRGSVGEESPVVNWASWMVPAGTCEAAALGPLEAQPVPEAFSLIEGASPAGGVVPMLLDVVEVVEIETQDQQEESEVPPEENWLVLTARAPRKRLSPMQELAVLQWELRATTARGSRSYARLRRKLARRRGSYLDRRRAIIDSIPGFWAKAQMGYHPQLSAIITHQDKDLLGYVSNLEVEDVSPAKNRCSMKFSFLHNPYFRNEVITKEYLVGITGYKETHSTGVQWYWDCVDEPTSSFVDARSLTFFDWLATRHCPGSNRIAEIIMEDLWLNPLPYYLGVDDSDREKLQKAR</sequence>
<dbReference type="PANTHER" id="PTHR11875">
    <property type="entry name" value="TESTIS-SPECIFIC Y-ENCODED PROTEIN"/>
    <property type="match status" value="1"/>
</dbReference>
<proteinExistence type="inferred from homology"/>
<dbReference type="GO" id="GO:0006334">
    <property type="term" value="P:nucleosome assembly"/>
    <property type="evidence" value="ECO:0007669"/>
    <property type="project" value="InterPro"/>
</dbReference>
<dbReference type="GeneTree" id="ENSGT00940000162417"/>
<accession>A0A8D2HCB5</accession>
<reference evidence="4" key="2">
    <citation type="submission" date="2025-09" db="UniProtKB">
        <authorList>
            <consortium name="Ensembl"/>
        </authorList>
    </citation>
    <scope>IDENTIFICATION</scope>
</reference>
<dbReference type="InterPro" id="IPR002164">
    <property type="entry name" value="NAP_family"/>
</dbReference>
<feature type="compositionally biased region" description="Basic and acidic residues" evidence="3">
    <location>
        <begin position="7"/>
        <end position="20"/>
    </location>
</feature>
<keyword evidence="5" id="KW-1185">Reference proteome</keyword>
<feature type="region of interest" description="Disordered" evidence="3">
    <location>
        <begin position="1"/>
        <end position="36"/>
    </location>
</feature>
<dbReference type="Gene3D" id="3.30.1120.90">
    <property type="entry name" value="Nucleosome assembly protein"/>
    <property type="match status" value="1"/>
</dbReference>
<reference evidence="4" key="1">
    <citation type="submission" date="2025-08" db="UniProtKB">
        <authorList>
            <consortium name="Ensembl"/>
        </authorList>
    </citation>
    <scope>IDENTIFICATION</scope>
</reference>
<evidence type="ECO:0008006" key="6">
    <source>
        <dbReference type="Google" id="ProtNLM"/>
    </source>
</evidence>
<dbReference type="SUPFAM" id="SSF143113">
    <property type="entry name" value="NAP-like"/>
    <property type="match status" value="1"/>
</dbReference>
<evidence type="ECO:0000313" key="4">
    <source>
        <dbReference type="Ensembl" id="ENSUPAP00010011119.1"/>
    </source>
</evidence>
<name>A0A8D2HCB5_UROPR</name>
<protein>
    <recommendedName>
        <fullName evidence="6">TSPY</fullName>
    </recommendedName>
</protein>
<organism evidence="4 5">
    <name type="scientific">Urocitellus parryii</name>
    <name type="common">Arctic ground squirrel</name>
    <name type="synonym">Spermophilus parryii</name>
    <dbReference type="NCBI Taxonomy" id="9999"/>
    <lineage>
        <taxon>Eukaryota</taxon>
        <taxon>Metazoa</taxon>
        <taxon>Chordata</taxon>
        <taxon>Craniata</taxon>
        <taxon>Vertebrata</taxon>
        <taxon>Euteleostomi</taxon>
        <taxon>Mammalia</taxon>
        <taxon>Eutheria</taxon>
        <taxon>Euarchontoglires</taxon>
        <taxon>Glires</taxon>
        <taxon>Rodentia</taxon>
        <taxon>Sciuromorpha</taxon>
        <taxon>Sciuridae</taxon>
        <taxon>Xerinae</taxon>
        <taxon>Marmotini</taxon>
        <taxon>Urocitellus</taxon>
    </lineage>
</organism>
<dbReference type="GO" id="GO:0005634">
    <property type="term" value="C:nucleus"/>
    <property type="evidence" value="ECO:0007669"/>
    <property type="project" value="InterPro"/>
</dbReference>
<evidence type="ECO:0000256" key="2">
    <source>
        <dbReference type="RuleBase" id="RU003876"/>
    </source>
</evidence>
<comment type="similarity">
    <text evidence="1 2">Belongs to the nucleosome assembly protein (NAP) family.</text>
</comment>